<evidence type="ECO:0000259" key="2">
    <source>
        <dbReference type="Pfam" id="PF12802"/>
    </source>
</evidence>
<gene>
    <name evidence="3" type="ORF">FPZ24_03000</name>
</gene>
<reference evidence="3 4" key="1">
    <citation type="submission" date="2019-07" db="EMBL/GenBank/DDBJ databases">
        <title>Full genome sequence of Sphingomonas sp. 4R-6-7(HKS19).</title>
        <authorList>
            <person name="Im W.-T."/>
        </authorList>
    </citation>
    <scope>NUCLEOTIDE SEQUENCE [LARGE SCALE GENOMIC DNA]</scope>
    <source>
        <strain evidence="3 4">HKS19</strain>
    </source>
</reference>
<dbReference type="KEGG" id="spai:FPZ24_03000"/>
<dbReference type="AlphaFoldDB" id="A0A5B8LEG4"/>
<evidence type="ECO:0000313" key="4">
    <source>
        <dbReference type="Proteomes" id="UP000315673"/>
    </source>
</evidence>
<name>A0A5B8LEG4_9SPHN</name>
<evidence type="ECO:0000256" key="1">
    <source>
        <dbReference type="SAM" id="MobiDB-lite"/>
    </source>
</evidence>
<feature type="region of interest" description="Disordered" evidence="1">
    <location>
        <begin position="149"/>
        <end position="169"/>
    </location>
</feature>
<dbReference type="GO" id="GO:0003700">
    <property type="term" value="F:DNA-binding transcription factor activity"/>
    <property type="evidence" value="ECO:0007669"/>
    <property type="project" value="InterPro"/>
</dbReference>
<dbReference type="InterPro" id="IPR000835">
    <property type="entry name" value="HTH_MarR-typ"/>
</dbReference>
<dbReference type="Gene3D" id="1.10.10.10">
    <property type="entry name" value="Winged helix-like DNA-binding domain superfamily/Winged helix DNA-binding domain"/>
    <property type="match status" value="1"/>
</dbReference>
<organism evidence="3 4">
    <name type="scientific">Sphingomonas panacisoli</name>
    <dbReference type="NCBI Taxonomy" id="1813879"/>
    <lineage>
        <taxon>Bacteria</taxon>
        <taxon>Pseudomonadati</taxon>
        <taxon>Pseudomonadota</taxon>
        <taxon>Alphaproteobacteria</taxon>
        <taxon>Sphingomonadales</taxon>
        <taxon>Sphingomonadaceae</taxon>
        <taxon>Sphingomonas</taxon>
    </lineage>
</organism>
<protein>
    <submittedName>
        <fullName evidence="3">Winged helix-turn-helix transcriptional regulator</fullName>
    </submittedName>
</protein>
<dbReference type="SUPFAM" id="SSF46785">
    <property type="entry name" value="Winged helix' DNA-binding domain"/>
    <property type="match status" value="1"/>
</dbReference>
<dbReference type="RefSeq" id="WP_146569652.1">
    <property type="nucleotide sequence ID" value="NZ_CP042306.1"/>
</dbReference>
<dbReference type="InterPro" id="IPR036388">
    <property type="entry name" value="WH-like_DNA-bd_sf"/>
</dbReference>
<evidence type="ECO:0000313" key="3">
    <source>
        <dbReference type="EMBL" id="QDZ06568.1"/>
    </source>
</evidence>
<sequence length="169" mass="18351">MTPPHTAASFGAALRRLIDHLDSALEQAYREDGLDFRPRYTPVVRALMDDGPQTLTMLAERIGVSHSATSQTVSQMKLAGLVVVTPGEDDARQRVVALSRLAKAMQPRLEEHWRAARVATAALDTETGGVLVEVINRANAALARRSMGDRLADVRRPTASRTSNRTPAA</sequence>
<feature type="compositionally biased region" description="Polar residues" evidence="1">
    <location>
        <begin position="159"/>
        <end position="169"/>
    </location>
</feature>
<dbReference type="Proteomes" id="UP000315673">
    <property type="component" value="Chromosome"/>
</dbReference>
<proteinExistence type="predicted"/>
<feature type="domain" description="HTH marR-type" evidence="2">
    <location>
        <begin position="38"/>
        <end position="93"/>
    </location>
</feature>
<keyword evidence="4" id="KW-1185">Reference proteome</keyword>
<dbReference type="Pfam" id="PF12802">
    <property type="entry name" value="MarR_2"/>
    <property type="match status" value="1"/>
</dbReference>
<dbReference type="EMBL" id="CP042306">
    <property type="protein sequence ID" value="QDZ06568.1"/>
    <property type="molecule type" value="Genomic_DNA"/>
</dbReference>
<dbReference type="InterPro" id="IPR036390">
    <property type="entry name" value="WH_DNA-bd_sf"/>
</dbReference>
<dbReference type="OrthoDB" id="9806864at2"/>
<accession>A0A5B8LEG4</accession>